<dbReference type="GeneID" id="8242203"/>
<dbReference type="GO" id="GO:0016480">
    <property type="term" value="P:negative regulation of transcription by RNA polymerase III"/>
    <property type="evidence" value="ECO:0007669"/>
    <property type="project" value="UniProtKB-UniRule"/>
</dbReference>
<dbReference type="PANTHER" id="PTHR22504">
    <property type="entry name" value="REPRESSOR OF RNA POLYMERASE III TRANSCRIPTION MAF1"/>
    <property type="match status" value="1"/>
</dbReference>
<accession>C1E239</accession>
<dbReference type="AlphaFoldDB" id="C1E239"/>
<dbReference type="KEGG" id="mis:MICPUN_93727"/>
<dbReference type="GO" id="GO:0000994">
    <property type="term" value="F:RNA polymerase III core binding"/>
    <property type="evidence" value="ECO:0007669"/>
    <property type="project" value="TreeGrafter"/>
</dbReference>
<proteinExistence type="inferred from homology"/>
<comment type="similarity">
    <text evidence="1">Belongs to the MAF1 family.</text>
</comment>
<dbReference type="Gene3D" id="3.40.1000.50">
    <property type="entry name" value="Repressor of RNA polymerase III transcription Maf1"/>
    <property type="match status" value="1"/>
</dbReference>
<organism evidence="2 3">
    <name type="scientific">Micromonas commoda (strain RCC299 / NOUM17 / CCMP2709)</name>
    <name type="common">Picoplanktonic green alga</name>
    <dbReference type="NCBI Taxonomy" id="296587"/>
    <lineage>
        <taxon>Eukaryota</taxon>
        <taxon>Viridiplantae</taxon>
        <taxon>Chlorophyta</taxon>
        <taxon>Mamiellophyceae</taxon>
        <taxon>Mamiellales</taxon>
        <taxon>Mamiellaceae</taxon>
        <taxon>Micromonas</taxon>
    </lineage>
</organism>
<comment type="subcellular location">
    <subcellularLocation>
        <location evidence="1">Nucleus</location>
    </subcellularLocation>
</comment>
<evidence type="ECO:0000313" key="3">
    <source>
        <dbReference type="Proteomes" id="UP000002009"/>
    </source>
</evidence>
<evidence type="ECO:0000256" key="1">
    <source>
        <dbReference type="PIRNR" id="PIRNR037240"/>
    </source>
</evidence>
<dbReference type="PANTHER" id="PTHR22504:SF0">
    <property type="entry name" value="REPRESSOR OF RNA POLYMERASE III TRANSCRIPTION MAF1 HOMOLOG"/>
    <property type="match status" value="1"/>
</dbReference>
<name>C1E239_MICCC</name>
<dbReference type="EMBL" id="CP001324">
    <property type="protein sequence ID" value="ACO62272.1"/>
    <property type="molecule type" value="Genomic_DNA"/>
</dbReference>
<keyword evidence="3" id="KW-1185">Reference proteome</keyword>
<reference evidence="2 3" key="1">
    <citation type="journal article" date="2009" name="Science">
        <title>Green evolution and dynamic adaptations revealed by genomes of the marine picoeukaryotes Micromonas.</title>
        <authorList>
            <person name="Worden A.Z."/>
            <person name="Lee J.H."/>
            <person name="Mock T."/>
            <person name="Rouze P."/>
            <person name="Simmons M.P."/>
            <person name="Aerts A.L."/>
            <person name="Allen A.E."/>
            <person name="Cuvelier M.L."/>
            <person name="Derelle E."/>
            <person name="Everett M.V."/>
            <person name="Foulon E."/>
            <person name="Grimwood J."/>
            <person name="Gundlach H."/>
            <person name="Henrissat B."/>
            <person name="Napoli C."/>
            <person name="McDonald S.M."/>
            <person name="Parker M.S."/>
            <person name="Rombauts S."/>
            <person name="Salamov A."/>
            <person name="Von Dassow P."/>
            <person name="Badger J.H."/>
            <person name="Coutinho P.M."/>
            <person name="Demir E."/>
            <person name="Dubchak I."/>
            <person name="Gentemann C."/>
            <person name="Eikrem W."/>
            <person name="Gready J.E."/>
            <person name="John U."/>
            <person name="Lanier W."/>
            <person name="Lindquist E.A."/>
            <person name="Lucas S."/>
            <person name="Mayer K.F."/>
            <person name="Moreau H."/>
            <person name="Not F."/>
            <person name="Otillar R."/>
            <person name="Panaud O."/>
            <person name="Pangilinan J."/>
            <person name="Paulsen I."/>
            <person name="Piegu B."/>
            <person name="Poliakov A."/>
            <person name="Robbens S."/>
            <person name="Schmutz J."/>
            <person name="Toulza E."/>
            <person name="Wyss T."/>
            <person name="Zelensky A."/>
            <person name="Zhou K."/>
            <person name="Armbrust E.V."/>
            <person name="Bhattacharya D."/>
            <person name="Goodenough U.W."/>
            <person name="Van de Peer Y."/>
            <person name="Grigoriev I.V."/>
        </authorList>
    </citation>
    <scope>NUCLEOTIDE SEQUENCE [LARGE SCALE GENOMIC DNA]</scope>
    <source>
        <strain evidence="3">RCC299 / NOUM17</strain>
    </source>
</reference>
<keyword evidence="1" id="KW-0804">Transcription</keyword>
<dbReference type="eggNOG" id="KOG3104">
    <property type="taxonomic scope" value="Eukaryota"/>
</dbReference>
<dbReference type="InterPro" id="IPR038564">
    <property type="entry name" value="Maf1_sf"/>
</dbReference>
<dbReference type="STRING" id="296587.C1E239"/>
<keyword evidence="1" id="KW-0539">Nucleus</keyword>
<dbReference type="Proteomes" id="UP000002009">
    <property type="component" value="Chromosome 3"/>
</dbReference>
<gene>
    <name evidence="2" type="ORF">MICPUN_93727</name>
</gene>
<dbReference type="FunCoup" id="C1E239">
    <property type="interactions" value="1717"/>
</dbReference>
<dbReference type="GO" id="GO:0005634">
    <property type="term" value="C:nucleus"/>
    <property type="evidence" value="ECO:0007669"/>
    <property type="project" value="UniProtKB-SubCell"/>
</dbReference>
<dbReference type="OrthoDB" id="277029at2759"/>
<sequence length="236" mass="26233">MKYLEDVALSRLNAFLGHVNVGDYVIHGQLDAYSCKLAGVDKKLSKSLDAEVVTMMASSPSALSVSPVGPLTDSSSRKTLIYLILTLNHTYPDYDFSALRGHHFTKEDQNPGVLKVKQDIDSLLLESGKVYEQTLGAGGVGLSAELWQAVDEVIGLVDCDVYTYRAVAEGDPFTDEANLWSFNYFFYSKKLKRILYFSCRAVSKTAEEDSDYDDVPYNGGMEDSFVDGMDMDEEMY</sequence>
<dbReference type="RefSeq" id="XP_002501014.1">
    <property type="nucleotide sequence ID" value="XM_002500968.1"/>
</dbReference>
<keyword evidence="1" id="KW-0678">Repressor</keyword>
<dbReference type="PIRSF" id="PIRSF037240">
    <property type="entry name" value="RNA_polIII_Trep_MAF1"/>
    <property type="match status" value="1"/>
</dbReference>
<dbReference type="InterPro" id="IPR015257">
    <property type="entry name" value="Maf1"/>
</dbReference>
<dbReference type="Pfam" id="PF09174">
    <property type="entry name" value="Maf1"/>
    <property type="match status" value="1"/>
</dbReference>
<keyword evidence="1" id="KW-0805">Transcription regulation</keyword>
<dbReference type="OMA" id="DKVCRKT"/>
<evidence type="ECO:0000313" key="2">
    <source>
        <dbReference type="EMBL" id="ACO62272.1"/>
    </source>
</evidence>
<dbReference type="InParanoid" id="C1E239"/>
<protein>
    <recommendedName>
        <fullName evidence="1">Repressor of RNA polymerase III transcription</fullName>
    </recommendedName>
</protein>